<accession>A0AAD9QPT1</accession>
<protein>
    <submittedName>
        <fullName evidence="4">Uncharacterized protein</fullName>
    </submittedName>
</protein>
<feature type="compositionally biased region" description="Polar residues" evidence="2">
    <location>
        <begin position="303"/>
        <end position="315"/>
    </location>
</feature>
<comment type="caution">
    <text evidence="4">The sequence shown here is derived from an EMBL/GenBank/DDBJ whole genome shotgun (WGS) entry which is preliminary data.</text>
</comment>
<dbReference type="EMBL" id="JARQWQ010000020">
    <property type="protein sequence ID" value="KAK2565089.1"/>
    <property type="molecule type" value="Genomic_DNA"/>
</dbReference>
<comment type="similarity">
    <text evidence="1">Belongs to the major facilitator superfamily.</text>
</comment>
<dbReference type="AlphaFoldDB" id="A0AAD9QPT1"/>
<feature type="region of interest" description="Disordered" evidence="2">
    <location>
        <begin position="115"/>
        <end position="142"/>
    </location>
</feature>
<feature type="transmembrane region" description="Helical" evidence="3">
    <location>
        <begin position="346"/>
        <end position="373"/>
    </location>
</feature>
<reference evidence="4" key="1">
    <citation type="journal article" date="2023" name="G3 (Bethesda)">
        <title>Whole genome assembly and annotation of the endangered Caribbean coral Acropora cervicornis.</title>
        <authorList>
            <person name="Selwyn J.D."/>
            <person name="Vollmer S.V."/>
        </authorList>
    </citation>
    <scope>NUCLEOTIDE SEQUENCE</scope>
    <source>
        <strain evidence="4">K2</strain>
    </source>
</reference>
<name>A0AAD9QPT1_ACRCE</name>
<dbReference type="GO" id="GO:0015293">
    <property type="term" value="F:symporter activity"/>
    <property type="evidence" value="ECO:0007669"/>
    <property type="project" value="InterPro"/>
</dbReference>
<dbReference type="InterPro" id="IPR039672">
    <property type="entry name" value="MFS_2"/>
</dbReference>
<evidence type="ECO:0000256" key="2">
    <source>
        <dbReference type="SAM" id="MobiDB-lite"/>
    </source>
</evidence>
<dbReference type="GO" id="GO:0005886">
    <property type="term" value="C:plasma membrane"/>
    <property type="evidence" value="ECO:0007669"/>
    <property type="project" value="TreeGrafter"/>
</dbReference>
<feature type="compositionally biased region" description="Polar residues" evidence="2">
    <location>
        <begin position="248"/>
        <end position="257"/>
    </location>
</feature>
<gene>
    <name evidence="4" type="ORF">P5673_011000</name>
</gene>
<organism evidence="4 5">
    <name type="scientific">Acropora cervicornis</name>
    <name type="common">Staghorn coral</name>
    <dbReference type="NCBI Taxonomy" id="6130"/>
    <lineage>
        <taxon>Eukaryota</taxon>
        <taxon>Metazoa</taxon>
        <taxon>Cnidaria</taxon>
        <taxon>Anthozoa</taxon>
        <taxon>Hexacorallia</taxon>
        <taxon>Scleractinia</taxon>
        <taxon>Astrocoeniina</taxon>
        <taxon>Acroporidae</taxon>
        <taxon>Acropora</taxon>
    </lineage>
</organism>
<proteinExistence type="inferred from homology"/>
<dbReference type="InterPro" id="IPR036259">
    <property type="entry name" value="MFS_trans_sf"/>
</dbReference>
<evidence type="ECO:0000313" key="5">
    <source>
        <dbReference type="Proteomes" id="UP001249851"/>
    </source>
</evidence>
<feature type="region of interest" description="Disordered" evidence="2">
    <location>
        <begin position="239"/>
        <end position="260"/>
    </location>
</feature>
<reference evidence="4" key="2">
    <citation type="journal article" date="2023" name="Science">
        <title>Genomic signatures of disease resistance in endangered staghorn corals.</title>
        <authorList>
            <person name="Vollmer S.V."/>
            <person name="Selwyn J.D."/>
            <person name="Despard B.A."/>
            <person name="Roesel C.L."/>
        </authorList>
    </citation>
    <scope>NUCLEOTIDE SEQUENCE</scope>
    <source>
        <strain evidence="4">K2</strain>
    </source>
</reference>
<evidence type="ECO:0000256" key="1">
    <source>
        <dbReference type="ARBA" id="ARBA00008335"/>
    </source>
</evidence>
<feature type="compositionally biased region" description="Low complexity" evidence="2">
    <location>
        <begin position="130"/>
        <end position="141"/>
    </location>
</feature>
<feature type="transmembrane region" description="Helical" evidence="3">
    <location>
        <begin position="442"/>
        <end position="464"/>
    </location>
</feature>
<dbReference type="GO" id="GO:0008643">
    <property type="term" value="P:carbohydrate transport"/>
    <property type="evidence" value="ECO:0007669"/>
    <property type="project" value="InterPro"/>
</dbReference>
<keyword evidence="5" id="KW-1185">Reference proteome</keyword>
<feature type="transmembrane region" description="Helical" evidence="3">
    <location>
        <begin position="380"/>
        <end position="399"/>
    </location>
</feature>
<dbReference type="PANTHER" id="PTHR11328">
    <property type="entry name" value="MAJOR FACILITATOR SUPERFAMILY DOMAIN-CONTAINING PROTEIN"/>
    <property type="match status" value="1"/>
</dbReference>
<keyword evidence="3" id="KW-0472">Membrane</keyword>
<evidence type="ECO:0000256" key="3">
    <source>
        <dbReference type="SAM" id="Phobius"/>
    </source>
</evidence>
<sequence length="525" mass="57764">MAPKEMPKSSPLLPDPNSIGVFNEGFYVSVLDLYSDDESNDTSRVVKEPVPITKVTDVSVENESALLSKTETINQPIINSGLNTSRKDSVPSKKTSRVTFSDEILLSKKFATNETQTFKEVEPPKENPQSWSSSLSNDSNSTDVVNKELSVSVLDLPSDDESNVTGLVSEEPVPIIKLSAVSLETECAQLNNSRANELNTTEKKSCPSRKKAFVSFCDGIQPTSAKYNPNDEQTLFNEKEPSKDYLQPWSSSLSDDPNCTEDVINRNLPVRVLDLYSDDRSDDTSRVCKDQAAINISSVSPEITSDSLSESNANSKPVVDSGGPEVPPPRLISEKTVRDWVFDPRLYIVAIAYSCSWTLQSYGYSYLPLLLIYRLRLSKLCFIFAAISVSSSGVMTYFMEPESSEKLIYPAVILLGFGFSLMHVNSLNFGTELIGDNKKTSGFVFGCMSLTGYAVVGPLFIIIQTLFPEEKGTDCKGCGEYLRLVFSSVTIVFSTLGAFLVLLLYCIDRFQGKCSSTCEDPDASK</sequence>
<feature type="transmembrane region" description="Helical" evidence="3">
    <location>
        <begin position="484"/>
        <end position="507"/>
    </location>
</feature>
<evidence type="ECO:0000313" key="4">
    <source>
        <dbReference type="EMBL" id="KAK2565089.1"/>
    </source>
</evidence>
<keyword evidence="3" id="KW-0812">Transmembrane</keyword>
<dbReference type="SUPFAM" id="SSF103473">
    <property type="entry name" value="MFS general substrate transporter"/>
    <property type="match status" value="1"/>
</dbReference>
<keyword evidence="3" id="KW-1133">Transmembrane helix</keyword>
<dbReference type="Proteomes" id="UP001249851">
    <property type="component" value="Unassembled WGS sequence"/>
</dbReference>
<feature type="region of interest" description="Disordered" evidence="2">
    <location>
        <begin position="303"/>
        <end position="327"/>
    </location>
</feature>
<dbReference type="PANTHER" id="PTHR11328:SF28">
    <property type="entry name" value="MAJOR FACILITATOR SUPERFAMILY DOMAIN-CONTAINING PROTEIN 12"/>
    <property type="match status" value="1"/>
</dbReference>
<feature type="transmembrane region" description="Helical" evidence="3">
    <location>
        <begin position="411"/>
        <end position="430"/>
    </location>
</feature>